<keyword evidence="5" id="KW-1185">Reference proteome</keyword>
<dbReference type="InterPro" id="IPR008927">
    <property type="entry name" value="6-PGluconate_DH-like_C_sf"/>
</dbReference>
<organism evidence="4 5">
    <name type="scientific">Actinoalloteichus caeruleus DSM 43889</name>
    <dbReference type="NCBI Taxonomy" id="1120930"/>
    <lineage>
        <taxon>Bacteria</taxon>
        <taxon>Bacillati</taxon>
        <taxon>Actinomycetota</taxon>
        <taxon>Actinomycetes</taxon>
        <taxon>Pseudonocardiales</taxon>
        <taxon>Pseudonocardiaceae</taxon>
        <taxon>Actinoalloteichus</taxon>
        <taxon>Actinoalloteichus cyanogriseus</taxon>
    </lineage>
</organism>
<dbReference type="PANTHER" id="PTHR21363:SF0">
    <property type="entry name" value="PREPHENATE DEHYDROGENASE [NADP(+)]"/>
    <property type="match status" value="1"/>
</dbReference>
<accession>A0ABT1JJT9</accession>
<dbReference type="PROSITE" id="PS51176">
    <property type="entry name" value="PDH_ADH"/>
    <property type="match status" value="1"/>
</dbReference>
<proteinExistence type="inferred from homology"/>
<gene>
    <name evidence="4" type="ORF">G443_003054</name>
</gene>
<reference evidence="4 5" key="2">
    <citation type="submission" date="2022-06" db="EMBL/GenBank/DDBJ databases">
        <title>Genomic Encyclopedia of Type Strains, Phase I: the one thousand microbial genomes (KMG-I) project.</title>
        <authorList>
            <person name="Kyrpides N."/>
        </authorList>
    </citation>
    <scope>NUCLEOTIDE SEQUENCE [LARGE SCALE GENOMIC DNA]</scope>
    <source>
        <strain evidence="4 5">DSM 43889</strain>
    </source>
</reference>
<comment type="caution">
    <text evidence="4">The sequence shown here is derived from an EMBL/GenBank/DDBJ whole genome shotgun (WGS) entry which is preliminary data.</text>
</comment>
<dbReference type="InterPro" id="IPR046826">
    <property type="entry name" value="PDH_N"/>
</dbReference>
<dbReference type="EMBL" id="AUBJ02000001">
    <property type="protein sequence ID" value="MCP2332784.1"/>
    <property type="molecule type" value="Genomic_DNA"/>
</dbReference>
<dbReference type="Proteomes" id="UP000791080">
    <property type="component" value="Unassembled WGS sequence"/>
</dbReference>
<feature type="domain" description="Prephenate/arogenate dehydrogenase" evidence="3">
    <location>
        <begin position="8"/>
        <end position="290"/>
    </location>
</feature>
<dbReference type="InterPro" id="IPR050812">
    <property type="entry name" value="Preph/Arog_dehydrog"/>
</dbReference>
<evidence type="ECO:0000256" key="1">
    <source>
        <dbReference type="ARBA" id="ARBA00007964"/>
    </source>
</evidence>
<dbReference type="InterPro" id="IPR046825">
    <property type="entry name" value="PDH_C"/>
</dbReference>
<dbReference type="PANTHER" id="PTHR21363">
    <property type="entry name" value="PREPHENATE DEHYDROGENASE"/>
    <property type="match status" value="1"/>
</dbReference>
<dbReference type="SUPFAM" id="SSF48179">
    <property type="entry name" value="6-phosphogluconate dehydrogenase C-terminal domain-like"/>
    <property type="match status" value="1"/>
</dbReference>
<name>A0ABT1JJT9_ACTCY</name>
<evidence type="ECO:0000313" key="4">
    <source>
        <dbReference type="EMBL" id="MCP2332784.1"/>
    </source>
</evidence>
<evidence type="ECO:0000313" key="5">
    <source>
        <dbReference type="Proteomes" id="UP000791080"/>
    </source>
</evidence>
<reference evidence="4 5" key="1">
    <citation type="submission" date="2013-07" db="EMBL/GenBank/DDBJ databases">
        <authorList>
            <consortium name="DOE Joint Genome Institute"/>
            <person name="Reeve W."/>
            <person name="Huntemann M."/>
            <person name="Han J."/>
            <person name="Chen A."/>
            <person name="Kyrpides N."/>
            <person name="Mavromatis K."/>
            <person name="Markowitz V."/>
            <person name="Palaniappan K."/>
            <person name="Ivanova N."/>
            <person name="Schaumberg A."/>
            <person name="Pati A."/>
            <person name="Liolios K."/>
            <person name="Nordberg H.P."/>
            <person name="Cantor M.N."/>
            <person name="Hua S.X."/>
            <person name="Woyke T."/>
        </authorList>
    </citation>
    <scope>NUCLEOTIDE SEQUENCE [LARGE SCALE GENOMIC DNA]</scope>
    <source>
        <strain evidence="4 5">DSM 43889</strain>
    </source>
</reference>
<dbReference type="Pfam" id="PF02153">
    <property type="entry name" value="PDH_N"/>
    <property type="match status" value="1"/>
</dbReference>
<dbReference type="InterPro" id="IPR003099">
    <property type="entry name" value="Prephen_DH"/>
</dbReference>
<dbReference type="SUPFAM" id="SSF51735">
    <property type="entry name" value="NAD(P)-binding Rossmann-fold domains"/>
    <property type="match status" value="1"/>
</dbReference>
<dbReference type="NCBIfam" id="NF005108">
    <property type="entry name" value="PRK06545.1-6"/>
    <property type="match status" value="1"/>
</dbReference>
<evidence type="ECO:0000256" key="2">
    <source>
        <dbReference type="ARBA" id="ARBA00023002"/>
    </source>
</evidence>
<dbReference type="Pfam" id="PF20463">
    <property type="entry name" value="PDH_C"/>
    <property type="match status" value="1"/>
</dbReference>
<dbReference type="InterPro" id="IPR036291">
    <property type="entry name" value="NAD(P)-bd_dom_sf"/>
</dbReference>
<dbReference type="Gene3D" id="1.10.3660.10">
    <property type="entry name" value="6-phosphogluconate dehydrogenase C-terminal like domain"/>
    <property type="match status" value="1"/>
</dbReference>
<dbReference type="RefSeq" id="WP_081715255.1">
    <property type="nucleotide sequence ID" value="NZ_AUBJ02000001.1"/>
</dbReference>
<protein>
    <submittedName>
        <fullName evidence="4">Prephenate dehydrogenase</fullName>
    </submittedName>
</protein>
<dbReference type="Gene3D" id="3.40.50.720">
    <property type="entry name" value="NAD(P)-binding Rossmann-like Domain"/>
    <property type="match status" value="1"/>
</dbReference>
<comment type="similarity">
    <text evidence="1">Belongs to the prephenate/arogenate dehydrogenase family.</text>
</comment>
<sequence length="330" mass="33403">MTDNDRVTPICVLGLGLIGGSVLRAATAAGRSCWAATASPVDAEAATAEGVDVLPPATALRRAAEEDALVVVAVPLTSVPEVLRLVDQHAGGCRLTDVVSVKEPVLRAVESHAPGVRYVGGHPMAGTASSGWHAGDAGLFTQAAWVVTTDEADPAVWAEVASLALDCGAEVVPAPAREHDAAVARVSHLPHLLAEVLSAVAEDGGPLAATLAASSFADGTRVAGTRPGLVRAMCEGNRDALLTALDDALGRLGVARGALATTGSLRAAVEDGHRAHVRRQRAGETPTIAFELPLHRPGALDELAELGRGGARVTGLAGGLVSGRRPDPAG</sequence>
<keyword evidence="2" id="KW-0560">Oxidoreductase</keyword>
<evidence type="ECO:0000259" key="3">
    <source>
        <dbReference type="PROSITE" id="PS51176"/>
    </source>
</evidence>